<dbReference type="SMART" id="SM00802">
    <property type="entry name" value="UME"/>
    <property type="match status" value="1"/>
</dbReference>
<dbReference type="SUPFAM" id="SSF48371">
    <property type="entry name" value="ARM repeat"/>
    <property type="match status" value="1"/>
</dbReference>
<dbReference type="Gene3D" id="3.30.1010.10">
    <property type="entry name" value="Phosphatidylinositol 3-kinase Catalytic Subunit, Chain A, domain 4"/>
    <property type="match status" value="1"/>
</dbReference>
<dbReference type="EC" id="2.7.11.1" evidence="3"/>
<dbReference type="Proteomes" id="UP000319731">
    <property type="component" value="Unassembled WGS sequence"/>
</dbReference>
<dbReference type="RefSeq" id="XP_031024784.1">
    <property type="nucleotide sequence ID" value="XM_031169224.1"/>
</dbReference>
<evidence type="ECO:0000256" key="10">
    <source>
        <dbReference type="ARBA" id="ARBA00023204"/>
    </source>
</evidence>
<dbReference type="GO" id="GO:0005694">
    <property type="term" value="C:chromosome"/>
    <property type="evidence" value="ECO:0007669"/>
    <property type="project" value="TreeGrafter"/>
</dbReference>
<keyword evidence="8" id="KW-0418">Kinase</keyword>
<comment type="similarity">
    <text evidence="2">Belongs to the PI3/PI4-kinase family. ATM subfamily.</text>
</comment>
<dbReference type="InterPro" id="IPR036940">
    <property type="entry name" value="PI3/4_kinase_cat_sf"/>
</dbReference>
<dbReference type="SMART" id="SM01343">
    <property type="entry name" value="FATC"/>
    <property type="match status" value="1"/>
</dbReference>
<dbReference type="Pfam" id="PF02260">
    <property type="entry name" value="FATC"/>
    <property type="match status" value="1"/>
</dbReference>
<evidence type="ECO:0000256" key="11">
    <source>
        <dbReference type="ARBA" id="ARBA00023242"/>
    </source>
</evidence>
<dbReference type="Pfam" id="PF25030">
    <property type="entry name" value="M-HEAT_ATR"/>
    <property type="match status" value="1"/>
</dbReference>
<keyword evidence="11" id="KW-0539">Nucleus</keyword>
<keyword evidence="16" id="KW-1185">Reference proteome</keyword>
<accession>A0A507BX43</accession>
<reference evidence="15 16" key="1">
    <citation type="journal article" date="2019" name="Sci. Rep.">
        <title>Comparative genomics of chytrid fungi reveal insights into the obligate biotrophic and pathogenic lifestyle of Synchytrium endobioticum.</title>
        <authorList>
            <person name="van de Vossenberg B.T.L.H."/>
            <person name="Warris S."/>
            <person name="Nguyen H.D.T."/>
            <person name="van Gent-Pelzer M.P.E."/>
            <person name="Joly D.L."/>
            <person name="van de Geest H.C."/>
            <person name="Bonants P.J.M."/>
            <person name="Smith D.S."/>
            <person name="Levesque C.A."/>
            <person name="van der Lee T.A.J."/>
        </authorList>
    </citation>
    <scope>NUCLEOTIDE SEQUENCE [LARGE SCALE GENOMIC DNA]</scope>
    <source>
        <strain evidence="15 16">JEL517</strain>
    </source>
</reference>
<dbReference type="Gene3D" id="1.10.1070.11">
    <property type="entry name" value="Phosphatidylinositol 3-/4-kinase, catalytic domain"/>
    <property type="match status" value="1"/>
</dbReference>
<keyword evidence="7" id="KW-0227">DNA damage</keyword>
<feature type="domain" description="FAT" evidence="13">
    <location>
        <begin position="1619"/>
        <end position="2209"/>
    </location>
</feature>
<dbReference type="STRING" id="1806994.A0A507BX43"/>
<keyword evidence="10" id="KW-0234">DNA repair</keyword>
<keyword evidence="9" id="KW-0067">ATP-binding</keyword>
<evidence type="ECO:0000256" key="2">
    <source>
        <dbReference type="ARBA" id="ARBA00010769"/>
    </source>
</evidence>
<dbReference type="EMBL" id="QEAO01000017">
    <property type="protein sequence ID" value="TPX33900.1"/>
    <property type="molecule type" value="Genomic_DNA"/>
</dbReference>
<dbReference type="GO" id="GO:0006281">
    <property type="term" value="P:DNA repair"/>
    <property type="evidence" value="ECO:0007669"/>
    <property type="project" value="UniProtKB-KW"/>
</dbReference>
<dbReference type="InterPro" id="IPR050517">
    <property type="entry name" value="DDR_Repair_Kinase"/>
</dbReference>
<dbReference type="Pfam" id="PF08064">
    <property type="entry name" value="UME"/>
    <property type="match status" value="1"/>
</dbReference>
<dbReference type="PANTHER" id="PTHR11139">
    <property type="entry name" value="ATAXIA TELANGIECTASIA MUTATED ATM -RELATED"/>
    <property type="match status" value="1"/>
</dbReference>
<dbReference type="Pfam" id="PF00454">
    <property type="entry name" value="PI3_PI4_kinase"/>
    <property type="match status" value="1"/>
</dbReference>
<evidence type="ECO:0000256" key="8">
    <source>
        <dbReference type="ARBA" id="ARBA00022777"/>
    </source>
</evidence>
<keyword evidence="5" id="KW-0808">Transferase</keyword>
<gene>
    <name evidence="15" type="ORF">SmJEL517_g03296</name>
</gene>
<dbReference type="GO" id="GO:0000077">
    <property type="term" value="P:DNA damage checkpoint signaling"/>
    <property type="evidence" value="ECO:0007669"/>
    <property type="project" value="TreeGrafter"/>
</dbReference>
<keyword evidence="6" id="KW-0547">Nucleotide-binding</keyword>
<evidence type="ECO:0000256" key="3">
    <source>
        <dbReference type="ARBA" id="ARBA00012513"/>
    </source>
</evidence>
<dbReference type="InterPro" id="IPR003151">
    <property type="entry name" value="PIK-rel_kinase_FAT"/>
</dbReference>
<dbReference type="InterPro" id="IPR003152">
    <property type="entry name" value="FATC_dom"/>
</dbReference>
<dbReference type="InterPro" id="IPR014009">
    <property type="entry name" value="PIK_FAT"/>
</dbReference>
<organism evidence="15 16">
    <name type="scientific">Synchytrium microbalum</name>
    <dbReference type="NCBI Taxonomy" id="1806994"/>
    <lineage>
        <taxon>Eukaryota</taxon>
        <taxon>Fungi</taxon>
        <taxon>Fungi incertae sedis</taxon>
        <taxon>Chytridiomycota</taxon>
        <taxon>Chytridiomycota incertae sedis</taxon>
        <taxon>Chytridiomycetes</taxon>
        <taxon>Synchytriales</taxon>
        <taxon>Synchytriaceae</taxon>
        <taxon>Synchytrium</taxon>
    </lineage>
</organism>
<evidence type="ECO:0000256" key="7">
    <source>
        <dbReference type="ARBA" id="ARBA00022763"/>
    </source>
</evidence>
<dbReference type="PANTHER" id="PTHR11139:SF125">
    <property type="entry name" value="SERINE_THREONINE-PROTEIN KINASE MEC1"/>
    <property type="match status" value="1"/>
</dbReference>
<dbReference type="InterPro" id="IPR000403">
    <property type="entry name" value="PI3/4_kinase_cat_dom"/>
</dbReference>
<dbReference type="OrthoDB" id="381190at2759"/>
<evidence type="ECO:0000256" key="4">
    <source>
        <dbReference type="ARBA" id="ARBA00022527"/>
    </source>
</evidence>
<evidence type="ECO:0000259" key="14">
    <source>
        <dbReference type="PROSITE" id="PS51190"/>
    </source>
</evidence>
<comment type="subcellular location">
    <subcellularLocation>
        <location evidence="1">Nucleus</location>
    </subcellularLocation>
</comment>
<evidence type="ECO:0000256" key="5">
    <source>
        <dbReference type="ARBA" id="ARBA00022679"/>
    </source>
</evidence>
<evidence type="ECO:0000256" key="9">
    <source>
        <dbReference type="ARBA" id="ARBA00022840"/>
    </source>
</evidence>
<dbReference type="SUPFAM" id="SSF56112">
    <property type="entry name" value="Protein kinase-like (PK-like)"/>
    <property type="match status" value="1"/>
</dbReference>
<dbReference type="PROSITE" id="PS51189">
    <property type="entry name" value="FAT"/>
    <property type="match status" value="1"/>
</dbReference>
<dbReference type="InterPro" id="IPR056802">
    <property type="entry name" value="ATR-like_M-HEAT"/>
</dbReference>
<evidence type="ECO:0000259" key="13">
    <source>
        <dbReference type="PROSITE" id="PS51189"/>
    </source>
</evidence>
<dbReference type="InterPro" id="IPR016024">
    <property type="entry name" value="ARM-type_fold"/>
</dbReference>
<proteinExistence type="inferred from homology"/>
<name>A0A507BX43_9FUNG</name>
<evidence type="ECO:0000256" key="1">
    <source>
        <dbReference type="ARBA" id="ARBA00004123"/>
    </source>
</evidence>
<keyword evidence="4" id="KW-0723">Serine/threonine-protein kinase</keyword>
<dbReference type="InterPro" id="IPR057564">
    <property type="entry name" value="HEAT_ATR"/>
</dbReference>
<dbReference type="PROSITE" id="PS50290">
    <property type="entry name" value="PI3_4_KINASE_3"/>
    <property type="match status" value="1"/>
</dbReference>
<dbReference type="GO" id="GO:0000723">
    <property type="term" value="P:telomere maintenance"/>
    <property type="evidence" value="ECO:0007669"/>
    <property type="project" value="TreeGrafter"/>
</dbReference>
<protein>
    <recommendedName>
        <fullName evidence="3">non-specific serine/threonine protein kinase</fullName>
        <ecNumber evidence="3">2.7.11.1</ecNumber>
    </recommendedName>
</protein>
<feature type="domain" description="PI3K/PI4K catalytic" evidence="12">
    <location>
        <begin position="2321"/>
        <end position="2629"/>
    </location>
</feature>
<evidence type="ECO:0000259" key="12">
    <source>
        <dbReference type="PROSITE" id="PS50290"/>
    </source>
</evidence>
<dbReference type="InterPro" id="IPR012993">
    <property type="entry name" value="UME"/>
</dbReference>
<dbReference type="PROSITE" id="PS51190">
    <property type="entry name" value="FATC"/>
    <property type="match status" value="1"/>
</dbReference>
<dbReference type="Pfam" id="PF23593">
    <property type="entry name" value="HEAT_ATR"/>
    <property type="match status" value="1"/>
</dbReference>
<dbReference type="GeneID" id="42004521"/>
<dbReference type="GO" id="GO:0004674">
    <property type="term" value="F:protein serine/threonine kinase activity"/>
    <property type="evidence" value="ECO:0007669"/>
    <property type="project" value="UniProtKB-KW"/>
</dbReference>
<dbReference type="Pfam" id="PF02259">
    <property type="entry name" value="FAT"/>
    <property type="match status" value="1"/>
</dbReference>
<dbReference type="CDD" id="cd00892">
    <property type="entry name" value="PIKKc_ATR"/>
    <property type="match status" value="1"/>
</dbReference>
<dbReference type="InterPro" id="IPR011009">
    <property type="entry name" value="Kinase-like_dom_sf"/>
</dbReference>
<evidence type="ECO:0000313" key="15">
    <source>
        <dbReference type="EMBL" id="TPX33900.1"/>
    </source>
</evidence>
<evidence type="ECO:0000313" key="16">
    <source>
        <dbReference type="Proteomes" id="UP000319731"/>
    </source>
</evidence>
<evidence type="ECO:0000256" key="6">
    <source>
        <dbReference type="ARBA" id="ARBA00022741"/>
    </source>
</evidence>
<dbReference type="GO" id="GO:0005634">
    <property type="term" value="C:nucleus"/>
    <property type="evidence" value="ECO:0007669"/>
    <property type="project" value="UniProtKB-SubCell"/>
</dbReference>
<dbReference type="GO" id="GO:0005524">
    <property type="term" value="F:ATP binding"/>
    <property type="evidence" value="ECO:0007669"/>
    <property type="project" value="UniProtKB-KW"/>
</dbReference>
<feature type="domain" description="FATC" evidence="14">
    <location>
        <begin position="2624"/>
        <end position="2656"/>
    </location>
</feature>
<comment type="caution">
    <text evidence="15">The sequence shown here is derived from an EMBL/GenBank/DDBJ whole genome shotgun (WGS) entry which is preliminary data.</text>
</comment>
<dbReference type="SMART" id="SM00146">
    <property type="entry name" value="PI3Kc"/>
    <property type="match status" value="1"/>
</dbReference>
<sequence>MADVWEELAQIVTNPAPDADGAPFRDKITFLLQQPLGSISRENLVQVSSTLKVLQAALSCVPQYFTTPPNSQTKFDVWLLSRFTAMLATPEYTTIHSPMVERFVAILDMIADRRQDGGILLFREIVIHLIDILLDLQTWLLQPQPTAATVAEGSKIDVKGKTPINRPIVDTASTKDNGFTRRRFLDVSSYAAAAAGPDPYEINIETTDQALMFRSNIIHIVGAAYKTMSNTLSDTTMKLWLMISSDLASASAELIEQHTDLLWLLQTCLEIPLAIPMHITIQFSNRVFGALIAVVNHRKLNSDSNRPTPMTPTPNVTVVDDHFAAILPKLMSSSWSGVNMDIVSVASKVVCQLLLPEHVVLLDRNLQIAVLDLYSTVLTSTKSIPSEIMMGYLLQVAAAHSHLKDSVKSLMSKIFAPVPKVLAQSGRKRKSDTLLMSGTKRHKRIAPTDGNKNMIISHDLPSPPADDDSMHIAVRACVEVIIENVKETTLESNEATINVLSVILPSLAHSVLLEDVEKLATHLSALAERYLNFKGFNGRPTFPPNILHVLALSAPLLSSRNASLPIIIALTTPFMASPSEAMSAEFAMSTVAQSIITAGGAVDVEIDLQVKCLSGLAAFSNTPSYLKDLLVEASRYTKGDLSQLAIAVWKCAHIVSGLPLYWWSELSIPKQHDDEIVIQAAAKSIADIICAPYSKREFGSPVDCKVCASISTLAEGLMDFSLLDGFLPYLSNAFNLPIRIAYVQSLERIVAHCKLQDLDLNRWTALTKLLGSGIRTLRLSAGIVVTRILIRLIRLGTVESRAMLMNNVSLLLNDIRKLVSVKGSLVIDTISILLAGLSGLECDEEVLLSPTLKLLADLLTFEDAVVRAVAAEQVRALATRRKQSPWSLMFPHLPKLALRIAQLIKAQPRIGYEACLVFASSEKDFFQKMIPQLLPQLVLANDVDTMTHIAKILDKEVFIMCVNETHHILAHMFLNHSESSVVQRSLDWFLDMLRAGLGDVQITLESLMRSCLLALVAELVVECGDPVEHKKERAIKALTLLHGRVGESSSASTSTHAKGAGKPLPGFLKRHFLAIVAHINMCIGNDAQQVQTLAHRINAVRSLGELVVMVGQDGILDVIPQIFATLQSALETAELRKAALYAWEMFLKTVKPLDAGPILSQAAVALFRDTTLYTPEEMNVAAKAFAKLASSTAAEPYLAALPALPAHPALRRIAETVNAKRESLTLPQRLQALIPAIRHESPAVVVHGLRDLYQVLTRSQCEIQTMIVAEVPDPILATVVRAMLDALAQHASTSKSDVGVLCGECIGAFGAFDPARLEVPPPPIPAWEAEVEDLGDRASCCKLAFSLIQSRLVPAMRAGAGAKEQGQYSFALQEVLRYVGFDKPLVEAAEQQVRATAKFRQSGGIAILPPPAPNTQEAELREKWNHFSPQVQNTLRPLLDTKYTLSKNYTFPAPERPIYRSAPGYREWAREWALDLAQRVLGSEAGKLFKVLTVVIRLSDDGSFITAVLPHLVLNRIVFGGLAGLDEVYQEFTSVLEDQGSDGAESQKEAEKRQISTQTIFSLIDHLTRSLRIRRVKANTEKQLQARRAGRFVSPDELPDTDSSTEQVANFLNRIPQLLMAEASRRASAHARALMHAERHLRAERDRILPPTMPVTAIRQVEADAALRPLYSDLQRAYALVDEPDAMEGLVARMGEPTVQQQLLEHETAGRWTTAQTCYEMIIQESGETLESNLGLINCLKNLGHLETSLTHIEGAMTRNLAWAPALVSSGIEAAWRLGSWTVLERLLEKDHQPTFEVSVGSLLMMARMGEIESFTNQLRQTRESLVAPLVAASMESFRRAYDTTTKLHMLYEIESAVLAASRGTAGGQVVKQLMSEWDSRLTGTVTTLRVREPILNLRRILIYDMGQVVMFQNTAADAGRLWLASAAQARKANIYSAAYAALLHAARLGTPVVHIERAKWLHAEGHVYRAMQELSEVLAKDGPEPSAPPASTAPGAPAAVAARDVVIDQTNEKFIKAKTQLLLTRWMAETTSSTVQDIRGRFKRVTEKQPNWEKGYFYLGRYFSTTFEKEKDDERKKNSSNPLTSNMISYTHHIVKNYGSALTYGVKYIYQTMPKLLTVWLDIGTFITDASVPEADGRYKSFAIINHSVKNLSQQLPAYQFYTAFSQLVSRIGHRNKQVLIVLQRILAAVLMAYPRQALWHLMMVAKSLTKLRSDRVMEVLNHVKSDPSIRNTATKTLYNSLIQDAQRMTEGLLEISQRPVGQRQTTLSFNNDFRNLLKMVPSQMIIPLQSAMTVTLPASAKTLSSHKPFPDNLPHIDGFLDEIDIMTSLQKPRKITMLGSDGRRYMFLCKPKDDLRKDARLCEFNSVINKLLKKDPEARKRNLRIRTYAVMPLNEECGLIEWVEGTTTIRHILQRLYKSKNISYNLYKEIGLVLDRKQPHAMEGFRDQVVTMYPPVLHEWFVESFPEPTAWLAARSAYASSCAVMSMVGVIVGLGDRHGENILLDEQTGEVVHVDFNCLFDKGQTFEKPEKVPFRLTHNMVDAFGVTGVDGAFRKRCEIALRIMRDSNESLRCVLEAVLHDPFVEWSVRKSKGGIDRSEDNPEAIKALETIRNKLLGEVKESNLSIEGHVHDLITAATDQKNLSEMYIGWAAWF</sequence>